<dbReference type="Proteomes" id="UP000632377">
    <property type="component" value="Unassembled WGS sequence"/>
</dbReference>
<keyword evidence="7" id="KW-0456">Lyase</keyword>
<protein>
    <recommendedName>
        <fullName evidence="8">Abasic site processing protein</fullName>
        <ecNumber evidence="8">3.4.-.-</ecNumber>
    </recommendedName>
</protein>
<keyword evidence="5" id="KW-0190">Covalent protein-DNA linkage</keyword>
<accession>A0ABS1TBN5</accession>
<gene>
    <name evidence="9" type="ORF">JK636_06510</name>
</gene>
<proteinExistence type="inferred from homology"/>
<dbReference type="InterPro" id="IPR003738">
    <property type="entry name" value="SRAP"/>
</dbReference>
<dbReference type="InterPro" id="IPR036590">
    <property type="entry name" value="SRAP-like"/>
</dbReference>
<keyword evidence="10" id="KW-1185">Reference proteome</keyword>
<comment type="caution">
    <text evidence="9">The sequence shown here is derived from an EMBL/GenBank/DDBJ whole genome shotgun (WGS) entry which is preliminary data.</text>
</comment>
<evidence type="ECO:0000256" key="5">
    <source>
        <dbReference type="ARBA" id="ARBA00023124"/>
    </source>
</evidence>
<evidence type="ECO:0000256" key="8">
    <source>
        <dbReference type="RuleBase" id="RU364100"/>
    </source>
</evidence>
<evidence type="ECO:0000256" key="3">
    <source>
        <dbReference type="ARBA" id="ARBA00022763"/>
    </source>
</evidence>
<name>A0ABS1TBN5_9CLOT</name>
<dbReference type="PANTHER" id="PTHR13604">
    <property type="entry name" value="DC12-RELATED"/>
    <property type="match status" value="1"/>
</dbReference>
<organism evidence="9 10">
    <name type="scientific">Clostridium rhizosphaerae</name>
    <dbReference type="NCBI Taxonomy" id="2803861"/>
    <lineage>
        <taxon>Bacteria</taxon>
        <taxon>Bacillati</taxon>
        <taxon>Bacillota</taxon>
        <taxon>Clostridia</taxon>
        <taxon>Eubacteriales</taxon>
        <taxon>Clostridiaceae</taxon>
        <taxon>Clostridium</taxon>
    </lineage>
</organism>
<dbReference type="EMBL" id="JAESWC010000002">
    <property type="protein sequence ID" value="MBL4935408.1"/>
    <property type="molecule type" value="Genomic_DNA"/>
</dbReference>
<evidence type="ECO:0000313" key="10">
    <source>
        <dbReference type="Proteomes" id="UP000632377"/>
    </source>
</evidence>
<dbReference type="Gene3D" id="3.90.1680.10">
    <property type="entry name" value="SOS response associated peptidase-like"/>
    <property type="match status" value="1"/>
</dbReference>
<keyword evidence="6" id="KW-0238">DNA-binding</keyword>
<evidence type="ECO:0000256" key="4">
    <source>
        <dbReference type="ARBA" id="ARBA00022801"/>
    </source>
</evidence>
<dbReference type="Pfam" id="PF02586">
    <property type="entry name" value="SRAP"/>
    <property type="match status" value="1"/>
</dbReference>
<evidence type="ECO:0000256" key="7">
    <source>
        <dbReference type="ARBA" id="ARBA00023239"/>
    </source>
</evidence>
<keyword evidence="4 8" id="KW-0378">Hydrolase</keyword>
<sequence length="209" mass="24121">MCGRFYIESDIDDIISSFNIIKVNNTAQIKGEVFPGTNIPVVLKNKFKELASLRWGFKIKGLGREVINARIETVSEKPAFKKAFESKRCIIPANAFFEWETIEKSKIKYKISINNSNLFSMAGLYETFIDNHGNPYTGVVILTRPANEAMSRLHHRMPVFISKDEEEIWLTKDSYSVEVLQKKLQESDWFDLRIEPAEGTRQLSIYDMI</sequence>
<dbReference type="PANTHER" id="PTHR13604:SF0">
    <property type="entry name" value="ABASIC SITE PROCESSING PROTEIN HMCES"/>
    <property type="match status" value="1"/>
</dbReference>
<evidence type="ECO:0000256" key="1">
    <source>
        <dbReference type="ARBA" id="ARBA00008136"/>
    </source>
</evidence>
<evidence type="ECO:0000256" key="2">
    <source>
        <dbReference type="ARBA" id="ARBA00022670"/>
    </source>
</evidence>
<dbReference type="EC" id="3.4.-.-" evidence="8"/>
<evidence type="ECO:0000313" key="9">
    <source>
        <dbReference type="EMBL" id="MBL4935408.1"/>
    </source>
</evidence>
<dbReference type="RefSeq" id="WP_202748014.1">
    <property type="nucleotide sequence ID" value="NZ_JAESWC010000002.1"/>
</dbReference>
<comment type="similarity">
    <text evidence="1 8">Belongs to the SOS response-associated peptidase family.</text>
</comment>
<keyword evidence="2 8" id="KW-0645">Protease</keyword>
<evidence type="ECO:0000256" key="6">
    <source>
        <dbReference type="ARBA" id="ARBA00023125"/>
    </source>
</evidence>
<reference evidence="9 10" key="1">
    <citation type="submission" date="2021-01" db="EMBL/GenBank/DDBJ databases">
        <title>Genome public.</title>
        <authorList>
            <person name="Liu C."/>
            <person name="Sun Q."/>
        </authorList>
    </citation>
    <scope>NUCLEOTIDE SEQUENCE [LARGE SCALE GENOMIC DNA]</scope>
    <source>
        <strain evidence="9 10">YIM B02515</strain>
    </source>
</reference>
<keyword evidence="3" id="KW-0227">DNA damage</keyword>
<dbReference type="SUPFAM" id="SSF143081">
    <property type="entry name" value="BB1717-like"/>
    <property type="match status" value="1"/>
</dbReference>